<proteinExistence type="predicted"/>
<dbReference type="EMBL" id="MN740278">
    <property type="protein sequence ID" value="QHT97513.1"/>
    <property type="molecule type" value="Genomic_DNA"/>
</dbReference>
<name>A0A6C0J1I2_9ZZZZ</name>
<sequence length="81" mass="9367">MLNSDNHSNPLVEFLELNKGTTYSTKTIAKLLKLRRPKVTYYKNLEIDIAKNQGRKSKFICPKPITIGSGKYYLDLLKYND</sequence>
<protein>
    <submittedName>
        <fullName evidence="1">Uncharacterized protein</fullName>
    </submittedName>
</protein>
<accession>A0A6C0J1I2</accession>
<dbReference type="AlphaFoldDB" id="A0A6C0J1I2"/>
<organism evidence="1">
    <name type="scientific">viral metagenome</name>
    <dbReference type="NCBI Taxonomy" id="1070528"/>
    <lineage>
        <taxon>unclassified sequences</taxon>
        <taxon>metagenomes</taxon>
        <taxon>organismal metagenomes</taxon>
    </lineage>
</organism>
<reference evidence="1" key="1">
    <citation type="journal article" date="2020" name="Nature">
        <title>Giant virus diversity and host interactions through global metagenomics.</title>
        <authorList>
            <person name="Schulz F."/>
            <person name="Roux S."/>
            <person name="Paez-Espino D."/>
            <person name="Jungbluth S."/>
            <person name="Walsh D.A."/>
            <person name="Denef V.J."/>
            <person name="McMahon K.D."/>
            <person name="Konstantinidis K.T."/>
            <person name="Eloe-Fadrosh E.A."/>
            <person name="Kyrpides N.C."/>
            <person name="Woyke T."/>
        </authorList>
    </citation>
    <scope>NUCLEOTIDE SEQUENCE</scope>
    <source>
        <strain evidence="1">GVMAG-M-3300025138-11</strain>
    </source>
</reference>
<evidence type="ECO:0000313" key="1">
    <source>
        <dbReference type="EMBL" id="QHT97513.1"/>
    </source>
</evidence>